<dbReference type="InterPro" id="IPR057496">
    <property type="entry name" value="FAN-like_PH"/>
</dbReference>
<dbReference type="SUPFAM" id="SSF50978">
    <property type="entry name" value="WD40 repeat-like"/>
    <property type="match status" value="1"/>
</dbReference>
<evidence type="ECO:0000313" key="6">
    <source>
        <dbReference type="Proteomes" id="UP001465755"/>
    </source>
</evidence>
<evidence type="ECO:0000256" key="2">
    <source>
        <dbReference type="SAM" id="MobiDB-lite"/>
    </source>
</evidence>
<dbReference type="InterPro" id="IPR015943">
    <property type="entry name" value="WD40/YVTN_repeat-like_dom_sf"/>
</dbReference>
<feature type="domain" description="BEACH" evidence="3">
    <location>
        <begin position="308"/>
        <end position="596"/>
    </location>
</feature>
<feature type="compositionally biased region" description="Low complexity" evidence="2">
    <location>
        <begin position="690"/>
        <end position="714"/>
    </location>
</feature>
<feature type="repeat" description="WD" evidence="1">
    <location>
        <begin position="869"/>
        <end position="910"/>
    </location>
</feature>
<proteinExistence type="predicted"/>
<dbReference type="InterPro" id="IPR023362">
    <property type="entry name" value="PH-BEACH_dom"/>
</dbReference>
<comment type="caution">
    <text evidence="5">The sequence shown here is derived from an EMBL/GenBank/DDBJ whole genome shotgun (WGS) entry which is preliminary data.</text>
</comment>
<evidence type="ECO:0000256" key="1">
    <source>
        <dbReference type="PROSITE-ProRule" id="PRU00221"/>
    </source>
</evidence>
<name>A0AAW1P0U5_9CHLO</name>
<keyword evidence="6" id="KW-1185">Reference proteome</keyword>
<feature type="domain" description="BEACH-type PH" evidence="4">
    <location>
        <begin position="169"/>
        <end position="286"/>
    </location>
</feature>
<dbReference type="Gene3D" id="2.130.10.10">
    <property type="entry name" value="YVTN repeat-like/Quinoprotein amine dehydrogenase"/>
    <property type="match status" value="2"/>
</dbReference>
<gene>
    <name evidence="5" type="ORF">WJX73_005585</name>
</gene>
<protein>
    <recommendedName>
        <fullName evidence="7">Protein FAN</fullName>
    </recommendedName>
</protein>
<dbReference type="CDD" id="cd06071">
    <property type="entry name" value="Beach"/>
    <property type="match status" value="1"/>
</dbReference>
<dbReference type="Proteomes" id="UP001465755">
    <property type="component" value="Unassembled WGS sequence"/>
</dbReference>
<dbReference type="EMBL" id="JALJOQ010000077">
    <property type="protein sequence ID" value="KAK9801335.1"/>
    <property type="molecule type" value="Genomic_DNA"/>
</dbReference>
<evidence type="ECO:0000259" key="4">
    <source>
        <dbReference type="PROSITE" id="PS51783"/>
    </source>
</evidence>
<keyword evidence="1" id="KW-0853">WD repeat</keyword>
<dbReference type="SUPFAM" id="SSF50729">
    <property type="entry name" value="PH domain-like"/>
    <property type="match status" value="1"/>
</dbReference>
<dbReference type="PROSITE" id="PS50294">
    <property type="entry name" value="WD_REPEATS_REGION"/>
    <property type="match status" value="2"/>
</dbReference>
<organism evidence="5 6">
    <name type="scientific">Symbiochloris irregularis</name>
    <dbReference type="NCBI Taxonomy" id="706552"/>
    <lineage>
        <taxon>Eukaryota</taxon>
        <taxon>Viridiplantae</taxon>
        <taxon>Chlorophyta</taxon>
        <taxon>core chlorophytes</taxon>
        <taxon>Trebouxiophyceae</taxon>
        <taxon>Trebouxiales</taxon>
        <taxon>Trebouxiaceae</taxon>
        <taxon>Symbiochloris</taxon>
    </lineage>
</organism>
<evidence type="ECO:0008006" key="7">
    <source>
        <dbReference type="Google" id="ProtNLM"/>
    </source>
</evidence>
<dbReference type="InterPro" id="IPR036372">
    <property type="entry name" value="BEACH_dom_sf"/>
</dbReference>
<feature type="compositionally biased region" description="Low complexity" evidence="2">
    <location>
        <begin position="669"/>
        <end position="682"/>
    </location>
</feature>
<dbReference type="PROSITE" id="PS50197">
    <property type="entry name" value="BEACH"/>
    <property type="match status" value="1"/>
</dbReference>
<dbReference type="Pfam" id="PF25400">
    <property type="entry name" value="PH_FAN"/>
    <property type="match status" value="1"/>
</dbReference>
<dbReference type="SUPFAM" id="SSF81837">
    <property type="entry name" value="BEACH domain"/>
    <property type="match status" value="1"/>
</dbReference>
<dbReference type="PANTHER" id="PTHR13743">
    <property type="entry name" value="BEIGE/BEACH-RELATED"/>
    <property type="match status" value="1"/>
</dbReference>
<evidence type="ECO:0000259" key="3">
    <source>
        <dbReference type="PROSITE" id="PS50197"/>
    </source>
</evidence>
<dbReference type="PANTHER" id="PTHR13743:SF123">
    <property type="entry name" value="PROTEIN FAN"/>
    <property type="match status" value="1"/>
</dbReference>
<dbReference type="SMART" id="SM00320">
    <property type="entry name" value="WD40"/>
    <property type="match status" value="3"/>
</dbReference>
<feature type="region of interest" description="Disordered" evidence="2">
    <location>
        <begin position="650"/>
        <end position="728"/>
    </location>
</feature>
<dbReference type="Gene3D" id="1.10.1540.10">
    <property type="entry name" value="BEACH domain"/>
    <property type="match status" value="1"/>
</dbReference>
<accession>A0AAW1P0U5</accession>
<reference evidence="5 6" key="1">
    <citation type="journal article" date="2024" name="Nat. Commun.">
        <title>Phylogenomics reveals the evolutionary origins of lichenization in chlorophyte algae.</title>
        <authorList>
            <person name="Puginier C."/>
            <person name="Libourel C."/>
            <person name="Otte J."/>
            <person name="Skaloud P."/>
            <person name="Haon M."/>
            <person name="Grisel S."/>
            <person name="Petersen M."/>
            <person name="Berrin J.G."/>
            <person name="Delaux P.M."/>
            <person name="Dal Grande F."/>
            <person name="Keller J."/>
        </authorList>
    </citation>
    <scope>NUCLEOTIDE SEQUENCE [LARGE SCALE GENOMIC DNA]</scope>
    <source>
        <strain evidence="5 6">SAG 2036</strain>
    </source>
</reference>
<dbReference type="Pfam" id="PF00400">
    <property type="entry name" value="WD40"/>
    <property type="match status" value="2"/>
</dbReference>
<feature type="repeat" description="WD" evidence="1">
    <location>
        <begin position="817"/>
        <end position="851"/>
    </location>
</feature>
<dbReference type="InterPro" id="IPR001680">
    <property type="entry name" value="WD40_rpt"/>
</dbReference>
<evidence type="ECO:0000313" key="5">
    <source>
        <dbReference type="EMBL" id="KAK9801335.1"/>
    </source>
</evidence>
<dbReference type="PROSITE" id="PS50082">
    <property type="entry name" value="WD_REPEATS_2"/>
    <property type="match status" value="2"/>
</dbReference>
<dbReference type="InterPro" id="IPR050865">
    <property type="entry name" value="BEACH_Domain"/>
</dbReference>
<dbReference type="Pfam" id="PF02138">
    <property type="entry name" value="Beach"/>
    <property type="match status" value="1"/>
</dbReference>
<sequence length="1046" mass="112328">MLAIKKGSQRFTLLLLEENESYLANWMAHCTWPLKGESTFQADDRIAGTLRLGSKSLFFEPDDVRLPIARLPFAHTTRLEGEAKGSFVMVCSLMTKMKANMADAPYVTHKEVSTWHFQLAYAGLVSFLPLAHQCLVACKLPYAEREAALAAIAQSQARECVFDTSRLVDFGERMQLNTPAEQLTPLVREGGRLLVTDQRLYFQPLHDIAGNAPVRWRDLASVAAVAKRRSSLRHTGMEVFFLDPCPLEGSSSVAHDSNSAGFGGTPSIFFAFATQQERDHAVAVLSQQPLLGSGLEGGFEATGPRALVLEGQPDSLHNATLAWQRGVITNFDYLLFCNLAAGRSFNDLAQWPVFPWILSDYKSSTLDLGDESSFRDLSKPVGALNQQRLELMRGRYRDMEGGPDPPFMYGTHYSCPGYIMYWLVRAAPAHLLRLQNGKFDAPDRMFLSVGDSWGSVTSMAADVKELIPEFFLPNARFLRNEDRLALGSRQSGKMVGDVELPPWCSGPPDFLQLHRAALESPPVSATLHHWLDLIFGYKQSGAEALAADNVFHHLTYEGAVDVESITDSHTRLAMEAQINEFGQCPRQLFATPHPPRVSVPSVAEAQRISAAAMEAGRERAKGGTSADASCIAISLALLSTIASMSTEPVPLFGGRAEHEAPPIPQMTQASEVSSTPASAPASEPAPSPNSAPHQQADSSSPEPTTSSSTMTSSSPPLPPATSRPDLRVPERMRNWSGKLGAGHNGSLKVFEMESGSQVRAAKLGAVPLTSLALLDTPVSTSGDSASNPNGCAHVLVGSYDNRVYSHSPQERKLQGSWEAHDDAVSCLSVPSQTGDVVVSASWDCSVRLWSLAEARAPWLSGSPTPLSEIQDHDAGIWAMAVNGRGSIVATGTEEGAVCVWDTRNSTSACQVSVSQECVRGLAFTPSETLLVVAVSDGRLCLLDMRKQGASLASVALGVPARCCLADDGLAVAGTAVGQVQLWDIAHQQGQAVHTQGTAALPSQSGMHTPLAWGAVQSPINGLWAGASGSAGNCLVTAHEDGSVRWM</sequence>
<dbReference type="AlphaFoldDB" id="A0AAW1P0U5"/>
<dbReference type="InterPro" id="IPR000409">
    <property type="entry name" value="BEACH_dom"/>
</dbReference>
<dbReference type="PROSITE" id="PS51783">
    <property type="entry name" value="PH_BEACH"/>
    <property type="match status" value="1"/>
</dbReference>
<dbReference type="InterPro" id="IPR036322">
    <property type="entry name" value="WD40_repeat_dom_sf"/>
</dbReference>
<dbReference type="SMART" id="SM01026">
    <property type="entry name" value="Beach"/>
    <property type="match status" value="1"/>
</dbReference>